<keyword evidence="2" id="KW-1185">Reference proteome</keyword>
<comment type="caution">
    <text evidence="1">The sequence shown here is derived from an EMBL/GenBank/DDBJ whole genome shotgun (WGS) entry which is preliminary data.</text>
</comment>
<gene>
    <name evidence="1" type="ORF">PGQ11_015601</name>
</gene>
<proteinExistence type="predicted"/>
<organism evidence="1 2">
    <name type="scientific">Apiospora arundinis</name>
    <dbReference type="NCBI Taxonomy" id="335852"/>
    <lineage>
        <taxon>Eukaryota</taxon>
        <taxon>Fungi</taxon>
        <taxon>Dikarya</taxon>
        <taxon>Ascomycota</taxon>
        <taxon>Pezizomycotina</taxon>
        <taxon>Sordariomycetes</taxon>
        <taxon>Xylariomycetidae</taxon>
        <taxon>Amphisphaeriales</taxon>
        <taxon>Apiosporaceae</taxon>
        <taxon>Apiospora</taxon>
    </lineage>
</organism>
<dbReference type="Proteomes" id="UP001390339">
    <property type="component" value="Unassembled WGS sequence"/>
</dbReference>
<sequence length="76" mass="7353">MSSSSSYSQKHGGSILWKPFGKEPASPEWIAGQQRLLVQAAESPVPGASAETGAGAGGASVADVAAAAAAGAAADR</sequence>
<evidence type="ECO:0000313" key="2">
    <source>
        <dbReference type="Proteomes" id="UP001390339"/>
    </source>
</evidence>
<protein>
    <submittedName>
        <fullName evidence="1">Uncharacterized protein</fullName>
    </submittedName>
</protein>
<name>A0ABR2HLW1_9PEZI</name>
<accession>A0ABR2HLW1</accession>
<dbReference type="EMBL" id="JAPCWZ010000010">
    <property type="protein sequence ID" value="KAK8849121.1"/>
    <property type="molecule type" value="Genomic_DNA"/>
</dbReference>
<reference evidence="1 2" key="1">
    <citation type="journal article" date="2024" name="IMA Fungus">
        <title>Apiospora arundinis, a panoply of carbohydrate-active enzymes and secondary metabolites.</title>
        <authorList>
            <person name="Sorensen T."/>
            <person name="Petersen C."/>
            <person name="Muurmann A.T."/>
            <person name="Christiansen J.V."/>
            <person name="Brundto M.L."/>
            <person name="Overgaard C.K."/>
            <person name="Boysen A.T."/>
            <person name="Wollenberg R.D."/>
            <person name="Larsen T.O."/>
            <person name="Sorensen J.L."/>
            <person name="Nielsen K.L."/>
            <person name="Sondergaard T.E."/>
        </authorList>
    </citation>
    <scope>NUCLEOTIDE SEQUENCE [LARGE SCALE GENOMIC DNA]</scope>
    <source>
        <strain evidence="1 2">AAU 773</strain>
    </source>
</reference>
<evidence type="ECO:0000313" key="1">
    <source>
        <dbReference type="EMBL" id="KAK8849121.1"/>
    </source>
</evidence>